<accession>A0ABN2RB27</accession>
<dbReference type="InterPro" id="IPR013097">
    <property type="entry name" value="Dabb"/>
</dbReference>
<gene>
    <name evidence="2" type="ORF">GCM10009776_31730</name>
</gene>
<evidence type="ECO:0000259" key="1">
    <source>
        <dbReference type="PROSITE" id="PS51502"/>
    </source>
</evidence>
<feature type="domain" description="Stress-response A/B barrel" evidence="1">
    <location>
        <begin position="2"/>
        <end position="95"/>
    </location>
</feature>
<keyword evidence="3" id="KW-1185">Reference proteome</keyword>
<dbReference type="Proteomes" id="UP001499933">
    <property type="component" value="Unassembled WGS sequence"/>
</dbReference>
<dbReference type="Pfam" id="PF07876">
    <property type="entry name" value="Dabb"/>
    <property type="match status" value="1"/>
</dbReference>
<comment type="caution">
    <text evidence="2">The sequence shown here is derived from an EMBL/GenBank/DDBJ whole genome shotgun (WGS) entry which is preliminary data.</text>
</comment>
<proteinExistence type="predicted"/>
<dbReference type="SUPFAM" id="SSF54909">
    <property type="entry name" value="Dimeric alpha+beta barrel"/>
    <property type="match status" value="1"/>
</dbReference>
<dbReference type="InterPro" id="IPR011008">
    <property type="entry name" value="Dimeric_a/b-barrel"/>
</dbReference>
<dbReference type="RefSeq" id="WP_344096458.1">
    <property type="nucleotide sequence ID" value="NZ_BAAAOG010000008.1"/>
</dbReference>
<dbReference type="EMBL" id="BAAAOG010000008">
    <property type="protein sequence ID" value="GAA1966407.1"/>
    <property type="molecule type" value="Genomic_DNA"/>
</dbReference>
<protein>
    <recommendedName>
        <fullName evidence="1">Stress-response A/B barrel domain-containing protein</fullName>
    </recommendedName>
</protein>
<evidence type="ECO:0000313" key="2">
    <source>
        <dbReference type="EMBL" id="GAA1966407.1"/>
    </source>
</evidence>
<organism evidence="2 3">
    <name type="scientific">Microbacterium deminutum</name>
    <dbReference type="NCBI Taxonomy" id="344164"/>
    <lineage>
        <taxon>Bacteria</taxon>
        <taxon>Bacillati</taxon>
        <taxon>Actinomycetota</taxon>
        <taxon>Actinomycetes</taxon>
        <taxon>Micrococcales</taxon>
        <taxon>Microbacteriaceae</taxon>
        <taxon>Microbacterium</taxon>
    </lineage>
</organism>
<sequence length="101" mass="11014">MILHLAMFTWKDDVTAADVAELTAQLESMAAGIPALRQYHCGENLRLRPSDADYAVAAMVDDEAGLAAYLDSDAHQAVYDRLLGRMIERRQAAQLDVGHAG</sequence>
<dbReference type="PROSITE" id="PS51502">
    <property type="entry name" value="S_R_A_B_BARREL"/>
    <property type="match status" value="1"/>
</dbReference>
<name>A0ABN2RB27_9MICO</name>
<evidence type="ECO:0000313" key="3">
    <source>
        <dbReference type="Proteomes" id="UP001499933"/>
    </source>
</evidence>
<dbReference type="Gene3D" id="3.30.70.100">
    <property type="match status" value="1"/>
</dbReference>
<reference evidence="2 3" key="1">
    <citation type="journal article" date="2019" name="Int. J. Syst. Evol. Microbiol.">
        <title>The Global Catalogue of Microorganisms (GCM) 10K type strain sequencing project: providing services to taxonomists for standard genome sequencing and annotation.</title>
        <authorList>
            <consortium name="The Broad Institute Genomics Platform"/>
            <consortium name="The Broad Institute Genome Sequencing Center for Infectious Disease"/>
            <person name="Wu L."/>
            <person name="Ma J."/>
        </authorList>
    </citation>
    <scope>NUCLEOTIDE SEQUENCE [LARGE SCALE GENOMIC DNA]</scope>
    <source>
        <strain evidence="2 3">JCM 14901</strain>
    </source>
</reference>
<dbReference type="SMART" id="SM00886">
    <property type="entry name" value="Dabb"/>
    <property type="match status" value="1"/>
</dbReference>